<dbReference type="SUPFAM" id="SSF54593">
    <property type="entry name" value="Glyoxalase/Bleomycin resistance protein/Dihydroxybiphenyl dioxygenase"/>
    <property type="match status" value="1"/>
</dbReference>
<evidence type="ECO:0000256" key="1">
    <source>
        <dbReference type="ARBA" id="ARBA00022723"/>
    </source>
</evidence>
<protein>
    <submittedName>
        <fullName evidence="4">VOC family protein</fullName>
    </submittedName>
</protein>
<gene>
    <name evidence="4" type="ORF">AACH11_07600</name>
</gene>
<name>A0ABU9B7Y0_9BURK</name>
<dbReference type="InterPro" id="IPR037523">
    <property type="entry name" value="VOC_core"/>
</dbReference>
<keyword evidence="1" id="KW-0479">Metal-binding</keyword>
<dbReference type="Gene3D" id="3.10.180.10">
    <property type="entry name" value="2,3-Dihydroxybiphenyl 1,2-Dioxygenase, domain 1"/>
    <property type="match status" value="2"/>
</dbReference>
<proteinExistence type="predicted"/>
<organism evidence="4 5">
    <name type="scientific">Pseudaquabacterium rugosum</name>
    <dbReference type="NCBI Taxonomy" id="2984194"/>
    <lineage>
        <taxon>Bacteria</taxon>
        <taxon>Pseudomonadati</taxon>
        <taxon>Pseudomonadota</taxon>
        <taxon>Betaproteobacteria</taxon>
        <taxon>Burkholderiales</taxon>
        <taxon>Sphaerotilaceae</taxon>
        <taxon>Pseudaquabacterium</taxon>
    </lineage>
</organism>
<evidence type="ECO:0000259" key="3">
    <source>
        <dbReference type="PROSITE" id="PS51819"/>
    </source>
</evidence>
<reference evidence="4 5" key="1">
    <citation type="submission" date="2024-04" db="EMBL/GenBank/DDBJ databases">
        <title>Novel species of the genus Ideonella isolated from streams.</title>
        <authorList>
            <person name="Lu H."/>
        </authorList>
    </citation>
    <scope>NUCLEOTIDE SEQUENCE [LARGE SCALE GENOMIC DNA]</scope>
    <source>
        <strain evidence="4 5">BYS139W</strain>
    </source>
</reference>
<accession>A0ABU9B7Y0</accession>
<dbReference type="PANTHER" id="PTHR43048:SF3">
    <property type="entry name" value="METHYLMALONYL-COA EPIMERASE, MITOCHONDRIAL"/>
    <property type="match status" value="1"/>
</dbReference>
<feature type="domain" description="VOC" evidence="3">
    <location>
        <begin position="167"/>
        <end position="282"/>
    </location>
</feature>
<feature type="domain" description="VOC" evidence="3">
    <location>
        <begin position="19"/>
        <end position="131"/>
    </location>
</feature>
<dbReference type="RefSeq" id="WP_341373608.1">
    <property type="nucleotide sequence ID" value="NZ_JBBUTF010000006.1"/>
</dbReference>
<dbReference type="Proteomes" id="UP001368500">
    <property type="component" value="Unassembled WGS sequence"/>
</dbReference>
<dbReference type="Pfam" id="PF00903">
    <property type="entry name" value="Glyoxalase"/>
    <property type="match status" value="1"/>
</dbReference>
<dbReference type="InterPro" id="IPR051785">
    <property type="entry name" value="MMCE/EMCE_epimerase"/>
</dbReference>
<feature type="region of interest" description="Disordered" evidence="2">
    <location>
        <begin position="139"/>
        <end position="161"/>
    </location>
</feature>
<comment type="caution">
    <text evidence="4">The sequence shown here is derived from an EMBL/GenBank/DDBJ whole genome shotgun (WGS) entry which is preliminary data.</text>
</comment>
<dbReference type="PANTHER" id="PTHR43048">
    <property type="entry name" value="METHYLMALONYL-COA EPIMERASE"/>
    <property type="match status" value="1"/>
</dbReference>
<dbReference type="PROSITE" id="PS51819">
    <property type="entry name" value="VOC"/>
    <property type="match status" value="2"/>
</dbReference>
<keyword evidence="5" id="KW-1185">Reference proteome</keyword>
<feature type="compositionally biased region" description="Low complexity" evidence="2">
    <location>
        <begin position="144"/>
        <end position="158"/>
    </location>
</feature>
<sequence>MAHLPEPVSKRPGVCAVHSIDHYTLTVPDLAQARDFYEAFGLRVACGEQAGRPCLDLYTHGHPQAWASLVQAPGPQRLQYLSLGLFAEDEAAFARRLDERRLHAAPHPLARDAGGWWLQAPDGLHLQLRVADKVSPSVKAPPSRVAVAPGQGAAPARSRAGRVRPRRLSHLLLFTPDVGRARGFYTGVLGLRLSDHAGDGIAFLHGAHGSDHHLIALARSSAPGLHHSSWEVGSIHELGLGAEGMRQAGHVDGWGLGRHVLGSNYFHYVRDPWGGWVEYSFDMDHIPADLDWPAADHAPEDAFYVWGPALPPDFVTHPEAATSTAR</sequence>
<evidence type="ECO:0000256" key="2">
    <source>
        <dbReference type="SAM" id="MobiDB-lite"/>
    </source>
</evidence>
<evidence type="ECO:0000313" key="4">
    <source>
        <dbReference type="EMBL" id="MEK8025821.1"/>
    </source>
</evidence>
<dbReference type="InterPro" id="IPR004360">
    <property type="entry name" value="Glyas_Fos-R_dOase_dom"/>
</dbReference>
<dbReference type="InterPro" id="IPR029068">
    <property type="entry name" value="Glyas_Bleomycin-R_OHBP_Dase"/>
</dbReference>
<evidence type="ECO:0000313" key="5">
    <source>
        <dbReference type="Proteomes" id="UP001368500"/>
    </source>
</evidence>
<dbReference type="EMBL" id="JBBUTF010000006">
    <property type="protein sequence ID" value="MEK8025821.1"/>
    <property type="molecule type" value="Genomic_DNA"/>
</dbReference>